<evidence type="ECO:0000256" key="1">
    <source>
        <dbReference type="SAM" id="SignalP"/>
    </source>
</evidence>
<name>A0ABX0VCZ1_9HYPH</name>
<evidence type="ECO:0000313" key="2">
    <source>
        <dbReference type="EMBL" id="NIX77710.1"/>
    </source>
</evidence>
<gene>
    <name evidence="2" type="ORF">HB375_13985</name>
</gene>
<keyword evidence="3" id="KW-1185">Reference proteome</keyword>
<comment type="caution">
    <text evidence="2">The sequence shown here is derived from an EMBL/GenBank/DDBJ whole genome shotgun (WGS) entry which is preliminary data.</text>
</comment>
<feature type="signal peptide" evidence="1">
    <location>
        <begin position="1"/>
        <end position="22"/>
    </location>
</feature>
<dbReference type="EMBL" id="JAATJS010000004">
    <property type="protein sequence ID" value="NIX77710.1"/>
    <property type="molecule type" value="Genomic_DNA"/>
</dbReference>
<reference evidence="2 3" key="1">
    <citation type="submission" date="2020-03" db="EMBL/GenBank/DDBJ databases">
        <title>The genome sequence of Microvirga sp. c23x22.</title>
        <authorList>
            <person name="Zhang X."/>
        </authorList>
    </citation>
    <scope>NUCLEOTIDE SEQUENCE [LARGE SCALE GENOMIC DNA]</scope>
    <source>
        <strain evidence="3">c23x22</strain>
    </source>
</reference>
<feature type="chain" id="PRO_5045735595" evidence="1">
    <location>
        <begin position="23"/>
        <end position="190"/>
    </location>
</feature>
<protein>
    <submittedName>
        <fullName evidence="2">Uncharacterized protein</fullName>
    </submittedName>
</protein>
<proteinExistence type="predicted"/>
<accession>A0ABX0VCZ1</accession>
<keyword evidence="1" id="KW-0732">Signal</keyword>
<evidence type="ECO:0000313" key="3">
    <source>
        <dbReference type="Proteomes" id="UP000707352"/>
    </source>
</evidence>
<dbReference type="Proteomes" id="UP000707352">
    <property type="component" value="Unassembled WGS sequence"/>
</dbReference>
<sequence>MRLSYSLCLPFVLTLLAGPATAQDFDVKAFFAKAAEGGRAGVAQKTKIVDAKPATSGEVVVTIIRSEGIETKSKPAESGDMVVRNRCPETGNEQYLVKAASFAKRYGTPQSEADADGWRAYRPNGVPMRYVILSASEGPFSFMAPWGEAMVAKPGDAIVQDPTNPTDTYRVAAAAFACTYDITEKPKAGS</sequence>
<dbReference type="RefSeq" id="WP_167673599.1">
    <property type="nucleotide sequence ID" value="NZ_JAATJS010000004.1"/>
</dbReference>
<organism evidence="2 3">
    <name type="scientific">Microvirga terricola</name>
    <dbReference type="NCBI Taxonomy" id="2719797"/>
    <lineage>
        <taxon>Bacteria</taxon>
        <taxon>Pseudomonadati</taxon>
        <taxon>Pseudomonadota</taxon>
        <taxon>Alphaproteobacteria</taxon>
        <taxon>Hyphomicrobiales</taxon>
        <taxon>Methylobacteriaceae</taxon>
        <taxon>Microvirga</taxon>
    </lineage>
</organism>